<evidence type="ECO:0000313" key="3">
    <source>
        <dbReference type="Proteomes" id="UP000593576"/>
    </source>
</evidence>
<gene>
    <name evidence="2" type="ORF">Goshw_023779</name>
</gene>
<dbReference type="Proteomes" id="UP000593576">
    <property type="component" value="Unassembled WGS sequence"/>
</dbReference>
<dbReference type="InterPro" id="IPR056647">
    <property type="entry name" value="DUF7745"/>
</dbReference>
<protein>
    <recommendedName>
        <fullName evidence="1">DUF7745 domain-containing protein</fullName>
    </recommendedName>
</protein>
<dbReference type="EMBL" id="JABFAF010271111">
    <property type="protein sequence ID" value="MBA0878295.1"/>
    <property type="molecule type" value="Genomic_DNA"/>
</dbReference>
<evidence type="ECO:0000313" key="2">
    <source>
        <dbReference type="EMBL" id="MBA0878295.1"/>
    </source>
</evidence>
<reference evidence="2 3" key="1">
    <citation type="journal article" date="2019" name="Genome Biol. Evol.">
        <title>Insights into the evolution of the New World diploid cottons (Gossypium, subgenus Houzingenia) based on genome sequencing.</title>
        <authorList>
            <person name="Grover C.E."/>
            <person name="Arick M.A. 2nd"/>
            <person name="Thrash A."/>
            <person name="Conover J.L."/>
            <person name="Sanders W.S."/>
            <person name="Peterson D.G."/>
            <person name="Frelichowski J.E."/>
            <person name="Scheffler J.A."/>
            <person name="Scheffler B.E."/>
            <person name="Wendel J.F."/>
        </authorList>
    </citation>
    <scope>NUCLEOTIDE SEQUENCE [LARGE SCALE GENOMIC DNA]</scope>
    <source>
        <strain evidence="2">1</strain>
        <tissue evidence="2">Leaf</tissue>
    </source>
</reference>
<comment type="caution">
    <text evidence="2">The sequence shown here is derived from an EMBL/GenBank/DDBJ whole genome shotgun (WGS) entry which is preliminary data.</text>
</comment>
<evidence type="ECO:0000259" key="1">
    <source>
        <dbReference type="Pfam" id="PF24924"/>
    </source>
</evidence>
<name>A0A7J9N4P6_GOSSC</name>
<keyword evidence="3" id="KW-1185">Reference proteome</keyword>
<dbReference type="PANTHER" id="PTHR48200:SF1">
    <property type="entry name" value="AMINOTRANSFERASE-LIKE PLANT MOBILE DOMAIN-CONTAINING PROTEIN"/>
    <property type="match status" value="1"/>
</dbReference>
<dbReference type="PANTHER" id="PTHR48200">
    <property type="entry name" value="PROTEIN, PUTATIVE-RELATED"/>
    <property type="match status" value="1"/>
</dbReference>
<dbReference type="Pfam" id="PF24924">
    <property type="entry name" value="DUF7745"/>
    <property type="match status" value="1"/>
</dbReference>
<dbReference type="AlphaFoldDB" id="A0A7J9N4P6"/>
<feature type="domain" description="DUF7745" evidence="1">
    <location>
        <begin position="12"/>
        <end position="121"/>
    </location>
</feature>
<organism evidence="2 3">
    <name type="scientific">Gossypium schwendimanii</name>
    <name type="common">Cotton</name>
    <dbReference type="NCBI Taxonomy" id="34291"/>
    <lineage>
        <taxon>Eukaryota</taxon>
        <taxon>Viridiplantae</taxon>
        <taxon>Streptophyta</taxon>
        <taxon>Embryophyta</taxon>
        <taxon>Tracheophyta</taxon>
        <taxon>Spermatophyta</taxon>
        <taxon>Magnoliopsida</taxon>
        <taxon>eudicotyledons</taxon>
        <taxon>Gunneridae</taxon>
        <taxon>Pentapetalae</taxon>
        <taxon>rosids</taxon>
        <taxon>malvids</taxon>
        <taxon>Malvales</taxon>
        <taxon>Malvaceae</taxon>
        <taxon>Malvoideae</taxon>
        <taxon>Gossypium</taxon>
    </lineage>
</organism>
<accession>A0A7J9N4P6</accession>
<sequence length="180" mass="21289">MSELWDFTRINVTQTCAQYWNPAYSCFTFGKVDLVPTVEEYKNMFCCLRIQAEKAYFRAVNIPTLLKRLMSITGMSEQWVATRIKQKDNNKCIPWKSLQDLILAHSDTKKRVDVFALSIYKVTPVLIILAETFRSLSACRRTSEGRFIEYSQLWLAWFHSYFWKDMRSYWICPSTCLETI</sequence>
<dbReference type="OrthoDB" id="1430424at2759"/>
<proteinExistence type="predicted"/>